<reference evidence="1" key="1">
    <citation type="submission" date="2020-11" db="EMBL/GenBank/DDBJ databases">
        <authorList>
            <person name="Tran Van P."/>
        </authorList>
    </citation>
    <scope>NUCLEOTIDE SEQUENCE</scope>
</reference>
<name>A0A7R9B1E0_TIMSH</name>
<evidence type="ECO:0000313" key="1">
    <source>
        <dbReference type="EMBL" id="CAD7263322.1"/>
    </source>
</evidence>
<proteinExistence type="predicted"/>
<gene>
    <name evidence="1" type="ORF">TSIB3V08_LOCUS7402</name>
</gene>
<protein>
    <submittedName>
        <fullName evidence="1">Uncharacterized protein</fullName>
    </submittedName>
</protein>
<accession>A0A7R9B1E0</accession>
<organism evidence="1">
    <name type="scientific">Timema shepardi</name>
    <name type="common">Walking stick</name>
    <dbReference type="NCBI Taxonomy" id="629360"/>
    <lineage>
        <taxon>Eukaryota</taxon>
        <taxon>Metazoa</taxon>
        <taxon>Ecdysozoa</taxon>
        <taxon>Arthropoda</taxon>
        <taxon>Hexapoda</taxon>
        <taxon>Insecta</taxon>
        <taxon>Pterygota</taxon>
        <taxon>Neoptera</taxon>
        <taxon>Polyneoptera</taxon>
        <taxon>Phasmatodea</taxon>
        <taxon>Timematodea</taxon>
        <taxon>Timematoidea</taxon>
        <taxon>Timematidae</taxon>
        <taxon>Timema</taxon>
    </lineage>
</organism>
<sequence length="558" mass="61549">MKRASKDVTTHFIGKVSYTLHLGVFRRHATVGIKIPWKLRWECSLSDKNPSASAGLDLFFRDGGSDEEQGVRVGRPGYMQRLRGVVQSRREHVPPVRGAHPSEDRHLREQPVLTLQHQFVRAVHHVAVQLVAEEHVMPSGDRSDKRHTREVRPWAQKGVHDRRKFGKPCSKSLSPFDLIADSPLLMMRVRGGGAVDVVVGRGVNRRRSRLLGRGVALYTRHALVMVVVVVRVGRVEQVAEPQPLAAVVRVVDLVVAEGHVVLQFRFAVEASPAELASAEKNICGAISLSILVFKTVPRLKTAGFTSCFVTCASSWRSRAHRRLEGRGPACGPPGCTSRRTSCRKSGTGIGKVELEEVYPHFRGGRVENHLGKTTPSSPDRDSNLDLPVLGGRAQHDKRVSQLRHRGGFLGSLKSLNVVGILRVSTTSIFHRSEHFCLTSYTLYFDTESLIARRAGPSRGWFPSTASPHVPASARGSYVVTHLSTEGSPMASLELTDSSQLTDDGFENLPDQIIYPYTPNHMICKIMCLAAVTSDSQHQRSRGATVPEKILDKAMVSLM</sequence>
<dbReference type="EMBL" id="OC003448">
    <property type="protein sequence ID" value="CAD7263322.1"/>
    <property type="molecule type" value="Genomic_DNA"/>
</dbReference>
<dbReference type="AlphaFoldDB" id="A0A7R9B1E0"/>